<feature type="transmembrane region" description="Helical" evidence="6">
    <location>
        <begin position="74"/>
        <end position="93"/>
    </location>
</feature>
<feature type="region of interest" description="Disordered" evidence="5">
    <location>
        <begin position="561"/>
        <end position="607"/>
    </location>
</feature>
<keyword evidence="4 6" id="KW-0472">Membrane</keyword>
<evidence type="ECO:0000256" key="6">
    <source>
        <dbReference type="SAM" id="Phobius"/>
    </source>
</evidence>
<gene>
    <name evidence="8" type="ORF">M406DRAFT_342436</name>
</gene>
<dbReference type="GO" id="GO:0022857">
    <property type="term" value="F:transmembrane transporter activity"/>
    <property type="evidence" value="ECO:0007669"/>
    <property type="project" value="InterPro"/>
</dbReference>
<dbReference type="GO" id="GO:0005886">
    <property type="term" value="C:plasma membrane"/>
    <property type="evidence" value="ECO:0007669"/>
    <property type="project" value="TreeGrafter"/>
</dbReference>
<comment type="caution">
    <text evidence="8">The sequence shown here is derived from an EMBL/GenBank/DDBJ whole genome shotgun (WGS) entry which is preliminary data.</text>
</comment>
<accession>A0A9P5CLC6</accession>
<feature type="transmembrane region" description="Helical" evidence="6">
    <location>
        <begin position="504"/>
        <end position="522"/>
    </location>
</feature>
<feature type="transmembrane region" description="Helical" evidence="6">
    <location>
        <begin position="365"/>
        <end position="384"/>
    </location>
</feature>
<evidence type="ECO:0000256" key="4">
    <source>
        <dbReference type="ARBA" id="ARBA00023136"/>
    </source>
</evidence>
<name>A0A9P5CLC6_CRYP1</name>
<evidence type="ECO:0000259" key="7">
    <source>
        <dbReference type="PROSITE" id="PS50850"/>
    </source>
</evidence>
<evidence type="ECO:0000313" key="8">
    <source>
        <dbReference type="EMBL" id="KAF3761690.1"/>
    </source>
</evidence>
<comment type="subcellular location">
    <subcellularLocation>
        <location evidence="1">Membrane</location>
        <topology evidence="1">Multi-pass membrane protein</topology>
    </subcellularLocation>
</comment>
<keyword evidence="3 6" id="KW-1133">Transmembrane helix</keyword>
<dbReference type="PROSITE" id="PS50850">
    <property type="entry name" value="MFS"/>
    <property type="match status" value="1"/>
</dbReference>
<dbReference type="InterPro" id="IPR011701">
    <property type="entry name" value="MFS"/>
</dbReference>
<dbReference type="EMBL" id="MU032351">
    <property type="protein sequence ID" value="KAF3761690.1"/>
    <property type="molecule type" value="Genomic_DNA"/>
</dbReference>
<dbReference type="SUPFAM" id="SSF103473">
    <property type="entry name" value="MFS general substrate transporter"/>
    <property type="match status" value="1"/>
</dbReference>
<dbReference type="AlphaFoldDB" id="A0A9P5CLC6"/>
<keyword evidence="9" id="KW-1185">Reference proteome</keyword>
<dbReference type="InterPro" id="IPR020846">
    <property type="entry name" value="MFS_dom"/>
</dbReference>
<dbReference type="OrthoDB" id="2351791at2759"/>
<dbReference type="Gene3D" id="1.20.1720.10">
    <property type="entry name" value="Multidrug resistance protein D"/>
    <property type="match status" value="1"/>
</dbReference>
<dbReference type="GeneID" id="63838902"/>
<feature type="transmembrane region" description="Helical" evidence="6">
    <location>
        <begin position="37"/>
        <end position="62"/>
    </location>
</feature>
<keyword evidence="2 6" id="KW-0812">Transmembrane</keyword>
<proteinExistence type="predicted"/>
<feature type="compositionally biased region" description="Polar residues" evidence="5">
    <location>
        <begin position="587"/>
        <end position="599"/>
    </location>
</feature>
<evidence type="ECO:0000256" key="1">
    <source>
        <dbReference type="ARBA" id="ARBA00004141"/>
    </source>
</evidence>
<feature type="transmembrane region" description="Helical" evidence="6">
    <location>
        <begin position="139"/>
        <end position="157"/>
    </location>
</feature>
<evidence type="ECO:0000256" key="5">
    <source>
        <dbReference type="SAM" id="MobiDB-lite"/>
    </source>
</evidence>
<reference evidence="8" key="1">
    <citation type="journal article" date="2020" name="Phytopathology">
        <title>Genome sequence of the chestnut blight fungus Cryphonectria parasitica EP155: A fundamental resource for an archetypical invasive plant pathogen.</title>
        <authorList>
            <person name="Crouch J.A."/>
            <person name="Dawe A."/>
            <person name="Aerts A."/>
            <person name="Barry K."/>
            <person name="Churchill A.C.L."/>
            <person name="Grimwood J."/>
            <person name="Hillman B."/>
            <person name="Milgroom M.G."/>
            <person name="Pangilinan J."/>
            <person name="Smith M."/>
            <person name="Salamov A."/>
            <person name="Schmutz J."/>
            <person name="Yadav J."/>
            <person name="Grigoriev I.V."/>
            <person name="Nuss D."/>
        </authorList>
    </citation>
    <scope>NUCLEOTIDE SEQUENCE</scope>
    <source>
        <strain evidence="8">EP155</strain>
    </source>
</reference>
<dbReference type="Proteomes" id="UP000803844">
    <property type="component" value="Unassembled WGS sequence"/>
</dbReference>
<dbReference type="RefSeq" id="XP_040772669.1">
    <property type="nucleotide sequence ID" value="XM_040921773.1"/>
</dbReference>
<dbReference type="Gene3D" id="1.20.1250.20">
    <property type="entry name" value="MFS general substrate transporter like domains"/>
    <property type="match status" value="1"/>
</dbReference>
<organism evidence="8 9">
    <name type="scientific">Cryphonectria parasitica (strain ATCC 38755 / EP155)</name>
    <dbReference type="NCBI Taxonomy" id="660469"/>
    <lineage>
        <taxon>Eukaryota</taxon>
        <taxon>Fungi</taxon>
        <taxon>Dikarya</taxon>
        <taxon>Ascomycota</taxon>
        <taxon>Pezizomycotina</taxon>
        <taxon>Sordariomycetes</taxon>
        <taxon>Sordariomycetidae</taxon>
        <taxon>Diaporthales</taxon>
        <taxon>Cryphonectriaceae</taxon>
        <taxon>Cryphonectria-Endothia species complex</taxon>
        <taxon>Cryphonectria</taxon>
    </lineage>
</organism>
<feature type="transmembrane region" description="Helical" evidence="6">
    <location>
        <begin position="339"/>
        <end position="358"/>
    </location>
</feature>
<feature type="transmembrane region" description="Helical" evidence="6">
    <location>
        <begin position="169"/>
        <end position="187"/>
    </location>
</feature>
<feature type="transmembrane region" description="Helical" evidence="6">
    <location>
        <begin position="193"/>
        <end position="213"/>
    </location>
</feature>
<feature type="transmembrane region" description="Helical" evidence="6">
    <location>
        <begin position="390"/>
        <end position="408"/>
    </location>
</feature>
<evidence type="ECO:0000256" key="2">
    <source>
        <dbReference type="ARBA" id="ARBA00022692"/>
    </source>
</evidence>
<feature type="domain" description="Major facilitator superfamily (MFS) profile" evidence="7">
    <location>
        <begin position="39"/>
        <end position="527"/>
    </location>
</feature>
<feature type="transmembrane region" description="Helical" evidence="6">
    <location>
        <begin position="257"/>
        <end position="279"/>
    </location>
</feature>
<feature type="transmembrane region" description="Helical" evidence="6">
    <location>
        <begin position="300"/>
        <end position="319"/>
    </location>
</feature>
<evidence type="ECO:0000313" key="9">
    <source>
        <dbReference type="Proteomes" id="UP000803844"/>
    </source>
</evidence>
<dbReference type="InterPro" id="IPR036259">
    <property type="entry name" value="MFS_trans_sf"/>
</dbReference>
<feature type="transmembrane region" description="Helical" evidence="6">
    <location>
        <begin position="105"/>
        <end position="127"/>
    </location>
</feature>
<sequence>MGFRRNSEQQQPELRPALADDEALSPTLGWKPSGHELMIMIVLSVISCMVSLDATIIVTSLSSIVEDLQGSTTLGIWVGTAYLLSTAVAMPFLSSLSDIFGRPIVLIFSVSMFTVGTIICATSHGFAQLLAGRSIQGTGGGGIVVVSLVIFTDIVPLRHRPKWYGTVQGAWALGTCIGPIAGGAIAEHTTWRWIFYIMLPFCAFGLVTIPFLLTMKPRVETMGVKLRRIDWAGSLIFMASATSFLIAISWGGTQFSWSSAATLAPLAAGAAGLAGTAVWERFGAREPFMRHELFRCASAVATYVCSAAQGLLLFGQLYYIPFYLMSVLAYTPLHTGLCMLPVMLTLVPSSVVTGALITRFNNYRWPIWAGWAVCTVGCGLATIWGVDTHAAVWAITLIILGFGHGATLNAQNFAAQAICGPGDEAHAAATYAFMRHLGTALGVGIGGTAFQNVMASQLRHVGAPVEIARQAESFLPQLLAMPAGQAKDDIVSGYVSGIRGVFRVYLAISGVAFFVSLLIRFFDMNKDLRTEHKLQENRISRIERAAVDVLLAVKEVPERDIASPHSRTSSRTHVDLATPPPAFLKTDSMTPRESLSTERPATVGDGC</sequence>
<dbReference type="PANTHER" id="PTHR23501">
    <property type="entry name" value="MAJOR FACILITATOR SUPERFAMILY"/>
    <property type="match status" value="1"/>
</dbReference>
<evidence type="ECO:0000256" key="3">
    <source>
        <dbReference type="ARBA" id="ARBA00022989"/>
    </source>
</evidence>
<feature type="transmembrane region" description="Helical" evidence="6">
    <location>
        <begin position="234"/>
        <end position="251"/>
    </location>
</feature>
<dbReference type="Pfam" id="PF07690">
    <property type="entry name" value="MFS_1"/>
    <property type="match status" value="1"/>
</dbReference>
<dbReference type="PANTHER" id="PTHR23501:SF94">
    <property type="entry name" value="MAJOR FACILITATOR SUPERFAMILY (MFS) PROFILE DOMAIN-CONTAINING PROTEIN"/>
    <property type="match status" value="1"/>
</dbReference>
<protein>
    <submittedName>
        <fullName evidence="8">MFS general substrate transporter</fullName>
    </submittedName>
</protein>